<evidence type="ECO:0000313" key="3">
    <source>
        <dbReference type="Proteomes" id="UP001615550"/>
    </source>
</evidence>
<proteinExistence type="predicted"/>
<sequence>MKKNMLGITFLILSCSTFASEVHIEKLSARGEKNISFRTIINPFGGALSEARSIAKRKLIQKCAAEFNGRIIGKIEYRTIRFDEGIMAARVKADGNCEYGKHSKSATLKQNKK</sequence>
<dbReference type="PROSITE" id="PS51257">
    <property type="entry name" value="PROKAR_LIPOPROTEIN"/>
    <property type="match status" value="1"/>
</dbReference>
<gene>
    <name evidence="2" type="ORF">ACD661_16370</name>
</gene>
<dbReference type="Proteomes" id="UP001615550">
    <property type="component" value="Unassembled WGS sequence"/>
</dbReference>
<organism evidence="2 3">
    <name type="scientific">Legionella lytica</name>
    <dbReference type="NCBI Taxonomy" id="96232"/>
    <lineage>
        <taxon>Bacteria</taxon>
        <taxon>Pseudomonadati</taxon>
        <taxon>Pseudomonadota</taxon>
        <taxon>Gammaproteobacteria</taxon>
        <taxon>Legionellales</taxon>
        <taxon>Legionellaceae</taxon>
        <taxon>Legionella</taxon>
    </lineage>
</organism>
<feature type="chain" id="PRO_5045577633" description="Lipoprotein" evidence="1">
    <location>
        <begin position="20"/>
        <end position="113"/>
    </location>
</feature>
<keyword evidence="3" id="KW-1185">Reference proteome</keyword>
<protein>
    <recommendedName>
        <fullName evidence="4">Lipoprotein</fullName>
    </recommendedName>
</protein>
<feature type="signal peptide" evidence="1">
    <location>
        <begin position="1"/>
        <end position="19"/>
    </location>
</feature>
<accession>A0ABW8DF03</accession>
<evidence type="ECO:0000313" key="2">
    <source>
        <dbReference type="EMBL" id="MFJ1270134.1"/>
    </source>
</evidence>
<dbReference type="EMBL" id="JBGORX010000013">
    <property type="protein sequence ID" value="MFJ1270134.1"/>
    <property type="molecule type" value="Genomic_DNA"/>
</dbReference>
<name>A0ABW8DF03_9GAMM</name>
<evidence type="ECO:0008006" key="4">
    <source>
        <dbReference type="Google" id="ProtNLM"/>
    </source>
</evidence>
<keyword evidence="1" id="KW-0732">Signal</keyword>
<evidence type="ECO:0000256" key="1">
    <source>
        <dbReference type="SAM" id="SignalP"/>
    </source>
</evidence>
<comment type="caution">
    <text evidence="2">The sequence shown here is derived from an EMBL/GenBank/DDBJ whole genome shotgun (WGS) entry which is preliminary data.</text>
</comment>
<dbReference type="RefSeq" id="WP_400188920.1">
    <property type="nucleotide sequence ID" value="NZ_JBGORX010000013.1"/>
</dbReference>
<reference evidence="2 3" key="1">
    <citation type="submission" date="2024-08" db="EMBL/GenBank/DDBJ databases">
        <title>Draft Genome Sequence of Legionella lytica strain DSB2004, Isolated From a Fire Sprinkler System.</title>
        <authorList>
            <person name="Everhart A.D."/>
            <person name="Kidane D.T."/>
            <person name="Farone A.L."/>
            <person name="Farone M.B."/>
        </authorList>
    </citation>
    <scope>NUCLEOTIDE SEQUENCE [LARGE SCALE GENOMIC DNA]</scope>
    <source>
        <strain evidence="2 3">DSB2004</strain>
    </source>
</reference>